<evidence type="ECO:0000313" key="1">
    <source>
        <dbReference type="EMBL" id="SDA43203.1"/>
    </source>
</evidence>
<organism evidence="1 2">
    <name type="scientific">Methanobrevibacter millerae</name>
    <dbReference type="NCBI Taxonomy" id="230361"/>
    <lineage>
        <taxon>Archaea</taxon>
        <taxon>Methanobacteriati</taxon>
        <taxon>Methanobacteriota</taxon>
        <taxon>Methanomada group</taxon>
        <taxon>Methanobacteria</taxon>
        <taxon>Methanobacteriales</taxon>
        <taxon>Methanobacteriaceae</taxon>
        <taxon>Methanobrevibacter</taxon>
    </lineage>
</organism>
<dbReference type="Proteomes" id="UP000323439">
    <property type="component" value="Unassembled WGS sequence"/>
</dbReference>
<dbReference type="EMBL" id="FMXB01000003">
    <property type="protein sequence ID" value="SDA43203.1"/>
    <property type="molecule type" value="Genomic_DNA"/>
</dbReference>
<protein>
    <submittedName>
        <fullName evidence="1">Uncharacterized protein</fullName>
    </submittedName>
</protein>
<keyword evidence="2" id="KW-1185">Reference proteome</keyword>
<reference evidence="1 2" key="1">
    <citation type="submission" date="2016-10" db="EMBL/GenBank/DDBJ databases">
        <authorList>
            <person name="Varghese N."/>
            <person name="Submissions S."/>
        </authorList>
    </citation>
    <scope>NUCLEOTIDE SEQUENCE [LARGE SCALE GENOMIC DNA]</scope>
    <source>
        <strain evidence="1 2">DSM 16643</strain>
    </source>
</reference>
<name>A0A1G5VBF5_9EURY</name>
<sequence>MIGLDELKVERRTIFDEFKLEGIKEGKAKGKLEGIKEGSLDVLNSFANDPECPYTIEQLAKKFGFTVDEISKGK</sequence>
<accession>A0A1G5VBF5</accession>
<evidence type="ECO:0000313" key="2">
    <source>
        <dbReference type="Proteomes" id="UP000323439"/>
    </source>
</evidence>
<dbReference type="AlphaFoldDB" id="A0A1G5VBF5"/>
<gene>
    <name evidence="1" type="ORF">SAMN02910315_00510</name>
</gene>
<proteinExistence type="predicted"/>